<dbReference type="GO" id="GO:0005886">
    <property type="term" value="C:plasma membrane"/>
    <property type="evidence" value="ECO:0007669"/>
    <property type="project" value="UniProtKB-SubCell"/>
</dbReference>
<gene>
    <name evidence="8" type="ORF">S03H2_19665</name>
</gene>
<evidence type="ECO:0000256" key="1">
    <source>
        <dbReference type="ARBA" id="ARBA00004651"/>
    </source>
</evidence>
<protein>
    <recommendedName>
        <fullName evidence="7">EamA domain-containing protein</fullName>
    </recommendedName>
</protein>
<sequence>FIVFMGFFCLKEDKLTKFDYAGIFFMIIAGLLVTTKTLTNLSMLRLGSVYDLVVLSATIAWATTGIVMRKYLKQMNAGVVTFYRFFIASIVLVIYVVSTSSVLFSNIYQILVGVIVGVGYILYYEGLKRIKAAQSSALELSAPFFATLLGFYILGELVTVMQIFGILLLFVGVGFLFVREEVHS</sequence>
<dbReference type="InterPro" id="IPR000620">
    <property type="entry name" value="EamA_dom"/>
</dbReference>
<keyword evidence="5 6" id="KW-0472">Membrane</keyword>
<reference evidence="8" key="1">
    <citation type="journal article" date="2014" name="Front. Microbiol.">
        <title>High frequency of phylogenetically diverse reductive dehalogenase-homologous genes in deep subseafloor sedimentary metagenomes.</title>
        <authorList>
            <person name="Kawai M."/>
            <person name="Futagami T."/>
            <person name="Toyoda A."/>
            <person name="Takaki Y."/>
            <person name="Nishi S."/>
            <person name="Hori S."/>
            <person name="Arai W."/>
            <person name="Tsubouchi T."/>
            <person name="Morono Y."/>
            <person name="Uchiyama I."/>
            <person name="Ito T."/>
            <person name="Fujiyama A."/>
            <person name="Inagaki F."/>
            <person name="Takami H."/>
        </authorList>
    </citation>
    <scope>NUCLEOTIDE SEQUENCE</scope>
    <source>
        <strain evidence="8">Expedition CK06-06</strain>
    </source>
</reference>
<feature type="transmembrane region" description="Helical" evidence="6">
    <location>
        <begin position="80"/>
        <end position="97"/>
    </location>
</feature>
<dbReference type="InterPro" id="IPR037185">
    <property type="entry name" value="EmrE-like"/>
</dbReference>
<feature type="transmembrane region" description="Helical" evidence="6">
    <location>
        <begin position="103"/>
        <end position="124"/>
    </location>
</feature>
<proteinExistence type="predicted"/>
<dbReference type="SUPFAM" id="SSF103481">
    <property type="entry name" value="Multidrug resistance efflux transporter EmrE"/>
    <property type="match status" value="1"/>
</dbReference>
<feature type="transmembrane region" description="Helical" evidence="6">
    <location>
        <begin position="50"/>
        <end position="68"/>
    </location>
</feature>
<comment type="caution">
    <text evidence="8">The sequence shown here is derived from an EMBL/GenBank/DDBJ whole genome shotgun (WGS) entry which is preliminary data.</text>
</comment>
<keyword evidence="2" id="KW-1003">Cell membrane</keyword>
<evidence type="ECO:0000256" key="2">
    <source>
        <dbReference type="ARBA" id="ARBA00022475"/>
    </source>
</evidence>
<evidence type="ECO:0000256" key="3">
    <source>
        <dbReference type="ARBA" id="ARBA00022692"/>
    </source>
</evidence>
<evidence type="ECO:0000259" key="7">
    <source>
        <dbReference type="Pfam" id="PF00892"/>
    </source>
</evidence>
<comment type="subcellular location">
    <subcellularLocation>
        <location evidence="1">Cell membrane</location>
        <topology evidence="1">Multi-pass membrane protein</topology>
    </subcellularLocation>
</comment>
<feature type="transmembrane region" description="Helical" evidence="6">
    <location>
        <begin position="160"/>
        <end position="178"/>
    </location>
</feature>
<keyword evidence="3 6" id="KW-0812">Transmembrane</keyword>
<feature type="transmembrane region" description="Helical" evidence="6">
    <location>
        <begin position="20"/>
        <end position="38"/>
    </location>
</feature>
<evidence type="ECO:0000256" key="5">
    <source>
        <dbReference type="ARBA" id="ARBA00023136"/>
    </source>
</evidence>
<organism evidence="8">
    <name type="scientific">marine sediment metagenome</name>
    <dbReference type="NCBI Taxonomy" id="412755"/>
    <lineage>
        <taxon>unclassified sequences</taxon>
        <taxon>metagenomes</taxon>
        <taxon>ecological metagenomes</taxon>
    </lineage>
</organism>
<dbReference type="InterPro" id="IPR050638">
    <property type="entry name" value="AA-Vitamin_Transporters"/>
</dbReference>
<dbReference type="PANTHER" id="PTHR32322">
    <property type="entry name" value="INNER MEMBRANE TRANSPORTER"/>
    <property type="match status" value="1"/>
</dbReference>
<dbReference type="EMBL" id="BARU01010294">
    <property type="protein sequence ID" value="GAH31941.1"/>
    <property type="molecule type" value="Genomic_DNA"/>
</dbReference>
<feature type="transmembrane region" description="Helical" evidence="6">
    <location>
        <begin position="136"/>
        <end position="154"/>
    </location>
</feature>
<evidence type="ECO:0000313" key="8">
    <source>
        <dbReference type="EMBL" id="GAH31941.1"/>
    </source>
</evidence>
<dbReference type="Pfam" id="PF00892">
    <property type="entry name" value="EamA"/>
    <property type="match status" value="1"/>
</dbReference>
<dbReference type="PANTHER" id="PTHR32322:SF18">
    <property type="entry name" value="S-ADENOSYLMETHIONINE_S-ADENOSYLHOMOCYSTEINE TRANSPORTER"/>
    <property type="match status" value="1"/>
</dbReference>
<dbReference type="AlphaFoldDB" id="X1EF75"/>
<evidence type="ECO:0000256" key="6">
    <source>
        <dbReference type="SAM" id="Phobius"/>
    </source>
</evidence>
<feature type="domain" description="EamA" evidence="7">
    <location>
        <begin position="51"/>
        <end position="177"/>
    </location>
</feature>
<feature type="non-terminal residue" evidence="8">
    <location>
        <position position="1"/>
    </location>
</feature>
<name>X1EF75_9ZZZZ</name>
<evidence type="ECO:0000256" key="4">
    <source>
        <dbReference type="ARBA" id="ARBA00022989"/>
    </source>
</evidence>
<accession>X1EF75</accession>
<keyword evidence="4 6" id="KW-1133">Transmembrane helix</keyword>